<evidence type="ECO:0000313" key="3">
    <source>
        <dbReference type="Proteomes" id="UP000240206"/>
    </source>
</evidence>
<evidence type="ECO:0000259" key="1">
    <source>
        <dbReference type="SMART" id="SM01093"/>
    </source>
</evidence>
<dbReference type="AlphaFoldDB" id="A0A2P7EHX2"/>
<feature type="domain" description="CP12" evidence="1">
    <location>
        <begin position="4"/>
        <end position="72"/>
    </location>
</feature>
<dbReference type="RefSeq" id="WP_106498821.1">
    <property type="nucleotide sequence ID" value="NZ_PXVC01000002.1"/>
</dbReference>
<evidence type="ECO:0000313" key="2">
    <source>
        <dbReference type="EMBL" id="PSI02812.1"/>
    </source>
</evidence>
<name>A0A2P7EHX2_9SYNE</name>
<protein>
    <recommendedName>
        <fullName evidence="1">CP12 domain-containing protein</fullName>
    </recommendedName>
</protein>
<dbReference type="SMART" id="SM01093">
    <property type="entry name" value="CP12"/>
    <property type="match status" value="1"/>
</dbReference>
<comment type="caution">
    <text evidence="2">The sequence shown here is derived from an EMBL/GenBank/DDBJ whole genome shotgun (WGS) entry which is preliminary data.</text>
</comment>
<organism evidence="2 3">
    <name type="scientific">Synechococcus lacustris str. Tous</name>
    <dbReference type="NCBI Taxonomy" id="1910958"/>
    <lineage>
        <taxon>Bacteria</taxon>
        <taxon>Bacillati</taxon>
        <taxon>Cyanobacteriota</taxon>
        <taxon>Cyanophyceae</taxon>
        <taxon>Synechococcales</taxon>
        <taxon>Synechococcaceae</taxon>
        <taxon>Synechococcus</taxon>
    </lineage>
</organism>
<keyword evidence="3" id="KW-1185">Reference proteome</keyword>
<dbReference type="Proteomes" id="UP000240206">
    <property type="component" value="Unassembled WGS sequence"/>
</dbReference>
<gene>
    <name evidence="2" type="ORF">C7K08_01055</name>
</gene>
<reference evidence="3" key="1">
    <citation type="submission" date="2018-03" db="EMBL/GenBank/DDBJ databases">
        <title>Ecological and genomic features of two cosmopolitan and abundant freshwater picocyanobacteria.</title>
        <authorList>
            <person name="Cabello-Yeves P.J."/>
            <person name="Picazo A."/>
            <person name="Camacho A."/>
            <person name="Callieri C."/>
            <person name="Rosselli R."/>
            <person name="Roda-Garcia J."/>
            <person name="Coutinho F.H."/>
            <person name="Rodriguez-Valera F."/>
        </authorList>
    </citation>
    <scope>NUCLEOTIDE SEQUENCE [LARGE SCALE GENOMIC DNA]</scope>
    <source>
        <strain evidence="3">Tous</strain>
    </source>
</reference>
<dbReference type="InterPro" id="IPR003823">
    <property type="entry name" value="CP12_dom"/>
</dbReference>
<dbReference type="STRING" id="1910958.BTM30_03435"/>
<accession>A0A2P7EHX2</accession>
<sequence length="72" mass="8413">MKSIDEHIAKDQDKIAEARAKGDEAMVRHLEEELESLKEFKDHHPEDDHDPTSLEMYCENNPEAAECRIYDD</sequence>
<proteinExistence type="predicted"/>
<dbReference type="Pfam" id="PF02672">
    <property type="entry name" value="CP12"/>
    <property type="match status" value="1"/>
</dbReference>
<dbReference type="EMBL" id="PXVC01000002">
    <property type="protein sequence ID" value="PSI02812.1"/>
    <property type="molecule type" value="Genomic_DNA"/>
</dbReference>